<comment type="similarity">
    <text evidence="2">Belongs to the 5'-nucleotidase family.</text>
</comment>
<dbReference type="Pfam" id="PF00149">
    <property type="entry name" value="Metallophos"/>
    <property type="match status" value="1"/>
</dbReference>
<dbReference type="GO" id="GO:0000166">
    <property type="term" value="F:nucleotide binding"/>
    <property type="evidence" value="ECO:0007669"/>
    <property type="project" value="UniProtKB-KW"/>
</dbReference>
<evidence type="ECO:0000256" key="1">
    <source>
        <dbReference type="ARBA" id="ARBA00022729"/>
    </source>
</evidence>
<dbReference type="Pfam" id="PF02872">
    <property type="entry name" value="5_nucleotid_C"/>
    <property type="match status" value="1"/>
</dbReference>
<evidence type="ECO:0000256" key="2">
    <source>
        <dbReference type="RuleBase" id="RU362119"/>
    </source>
</evidence>
<dbReference type="Pfam" id="PF00395">
    <property type="entry name" value="SLH"/>
    <property type="match status" value="3"/>
</dbReference>
<comment type="caution">
    <text evidence="4">The sequence shown here is derived from an EMBL/GenBank/DDBJ whole genome shotgun (WGS) entry which is preliminary data.</text>
</comment>
<evidence type="ECO:0000313" key="5">
    <source>
        <dbReference type="Proteomes" id="UP000239047"/>
    </source>
</evidence>
<name>A0A2S5GAP4_9BACL</name>
<protein>
    <submittedName>
        <fullName evidence="4">Multifunctional 2',3'-cyclic-nucleotide 2'-phosphodiesterase/5'-nucleotidase/3'-nucleotidase</fullName>
    </submittedName>
</protein>
<evidence type="ECO:0000313" key="4">
    <source>
        <dbReference type="EMBL" id="PPA69984.1"/>
    </source>
</evidence>
<dbReference type="InterPro" id="IPR001119">
    <property type="entry name" value="SLH_dom"/>
</dbReference>
<keyword evidence="1 2" id="KW-0732">Signal</keyword>
<dbReference type="RefSeq" id="WP_104057934.1">
    <property type="nucleotide sequence ID" value="NZ_PREZ01000004.1"/>
</dbReference>
<proteinExistence type="inferred from homology"/>
<dbReference type="PANTHER" id="PTHR11575">
    <property type="entry name" value="5'-NUCLEOTIDASE-RELATED"/>
    <property type="match status" value="1"/>
</dbReference>
<dbReference type="GO" id="GO:0009166">
    <property type="term" value="P:nucleotide catabolic process"/>
    <property type="evidence" value="ECO:0007669"/>
    <property type="project" value="InterPro"/>
</dbReference>
<feature type="chain" id="PRO_5015375477" evidence="2">
    <location>
        <begin position="29"/>
        <end position="718"/>
    </location>
</feature>
<dbReference type="InterPro" id="IPR029052">
    <property type="entry name" value="Metallo-depent_PP-like"/>
</dbReference>
<dbReference type="Gene3D" id="3.60.21.10">
    <property type="match status" value="1"/>
</dbReference>
<sequence length="718" mass="77521">MKKKMCTAAIASALTISMFGIPPQVSQAAEGVFDLSILHTNDTHASLDDVAKRVTLVNQLRADNPNNLLLDAGDVFSGSLYFNEFQGEADLKFMNLMKYDAMVFGNHEFDLGSSPDGHKALSEFVKGAEFPFVAANVDFSNDSLFDGLQSFTYSEEFNPGEIYNGIVKEVNGEKIGIFGLTTEETAGISSPESIEFTNYIEAAEEAVAEFEEMGINKIVALTHIGFNDSAEFDNDLLLAEAVEGIDIIVGGHTHSTLPNGEVYNGHEEPTVIVQAGSSNANLGQLDVSFDENGGIASYSAQLHPIEEAEDDAEALALLAPYAEKIKQVKEQSTGATAEVFLDGTRDLGGVRTSETNLGNLITDGMLSKAKSIDSDTVIAMQNGGGIRASIDKGDITVGEVLTVLPFGNDLAIMNITGAEIIQALEHSVKDYPRESGAFMHVSGMSFTFNPAAAAGSKVQDVYVVKGNEKTKLDPAANYKVATNVFTAKGGDNYTVFANAYNEGRVSEPGFMDYQMFIDHITSLDRVAPALESRIIPLTPFTDIPLNKWYRVYIEDLYFSGLIKGVNANSFAPDSSLTRSQAASLIVRSLGLNAESDAPFADLGRLPDATKAEIAAAYENGIIIGYKGNFMPQDKVTRGQFALMVYRAYNNAKDTTYAPENTNYFKDLSKVDAETLQAISMAYETGIVNGYGNDQFRPANSSTRAEAAKMISIFRNVVK</sequence>
<feature type="domain" description="SLH" evidence="3">
    <location>
        <begin position="661"/>
        <end position="718"/>
    </location>
</feature>
<evidence type="ECO:0000259" key="3">
    <source>
        <dbReference type="PROSITE" id="PS51272"/>
    </source>
</evidence>
<keyword evidence="5" id="KW-1185">Reference proteome</keyword>
<dbReference type="GO" id="GO:0046872">
    <property type="term" value="F:metal ion binding"/>
    <property type="evidence" value="ECO:0007669"/>
    <property type="project" value="InterPro"/>
</dbReference>
<dbReference type="OrthoDB" id="9801679at2"/>
<feature type="signal peptide" evidence="2">
    <location>
        <begin position="1"/>
        <end position="28"/>
    </location>
</feature>
<dbReference type="InterPro" id="IPR036907">
    <property type="entry name" value="5'-Nucleotdase_C_sf"/>
</dbReference>
<dbReference type="SUPFAM" id="SSF56300">
    <property type="entry name" value="Metallo-dependent phosphatases"/>
    <property type="match status" value="1"/>
</dbReference>
<feature type="domain" description="SLH" evidence="3">
    <location>
        <begin position="600"/>
        <end position="658"/>
    </location>
</feature>
<dbReference type="PROSITE" id="PS00785">
    <property type="entry name" value="5_NUCLEOTIDASE_1"/>
    <property type="match status" value="1"/>
</dbReference>
<keyword evidence="2" id="KW-0378">Hydrolase</keyword>
<dbReference type="Gene3D" id="3.90.780.10">
    <property type="entry name" value="5'-Nucleotidase, C-terminal domain"/>
    <property type="match status" value="1"/>
</dbReference>
<dbReference type="PROSITE" id="PS51272">
    <property type="entry name" value="SLH"/>
    <property type="match status" value="3"/>
</dbReference>
<reference evidence="4 5" key="1">
    <citation type="submission" date="2018-02" db="EMBL/GenBank/DDBJ databases">
        <title>Jeotgalibacillus proteolyticum sp. nov. a protease producing bacterium isolated from ocean sediments of Laizhou Bay.</title>
        <authorList>
            <person name="Li Y."/>
        </authorList>
    </citation>
    <scope>NUCLEOTIDE SEQUENCE [LARGE SCALE GENOMIC DNA]</scope>
    <source>
        <strain evidence="4 5">22-7</strain>
    </source>
</reference>
<dbReference type="PRINTS" id="PR01607">
    <property type="entry name" value="APYRASEFAMLY"/>
</dbReference>
<organism evidence="4 5">
    <name type="scientific">Jeotgalibacillus proteolyticus</name>
    <dbReference type="NCBI Taxonomy" id="2082395"/>
    <lineage>
        <taxon>Bacteria</taxon>
        <taxon>Bacillati</taxon>
        <taxon>Bacillota</taxon>
        <taxon>Bacilli</taxon>
        <taxon>Bacillales</taxon>
        <taxon>Caryophanaceae</taxon>
        <taxon>Jeotgalibacillus</taxon>
    </lineage>
</organism>
<dbReference type="GO" id="GO:0016788">
    <property type="term" value="F:hydrolase activity, acting on ester bonds"/>
    <property type="evidence" value="ECO:0007669"/>
    <property type="project" value="InterPro"/>
</dbReference>
<gene>
    <name evidence="4" type="ORF">C4B60_10305</name>
</gene>
<dbReference type="InterPro" id="IPR006146">
    <property type="entry name" value="5'-Nucleotdase_CS"/>
</dbReference>
<feature type="domain" description="SLH" evidence="3">
    <location>
        <begin position="536"/>
        <end position="599"/>
    </location>
</feature>
<dbReference type="InterPro" id="IPR008334">
    <property type="entry name" value="5'-Nucleotdase_C"/>
</dbReference>
<accession>A0A2S5GAP4</accession>
<keyword evidence="2" id="KW-0547">Nucleotide-binding</keyword>
<dbReference type="SUPFAM" id="SSF55816">
    <property type="entry name" value="5'-nucleotidase (syn. UDP-sugar hydrolase), C-terminal domain"/>
    <property type="match status" value="1"/>
</dbReference>
<dbReference type="EMBL" id="PREZ01000004">
    <property type="protein sequence ID" value="PPA69984.1"/>
    <property type="molecule type" value="Genomic_DNA"/>
</dbReference>
<dbReference type="PANTHER" id="PTHR11575:SF24">
    <property type="entry name" value="5'-NUCLEOTIDASE"/>
    <property type="match status" value="1"/>
</dbReference>
<dbReference type="AlphaFoldDB" id="A0A2S5GAP4"/>
<dbReference type="Proteomes" id="UP000239047">
    <property type="component" value="Unassembled WGS sequence"/>
</dbReference>
<dbReference type="InterPro" id="IPR004843">
    <property type="entry name" value="Calcineurin-like_PHP"/>
</dbReference>
<dbReference type="InterPro" id="IPR006179">
    <property type="entry name" value="5_nucleotidase/apyrase"/>
</dbReference>